<evidence type="ECO:0000256" key="2">
    <source>
        <dbReference type="ARBA" id="ARBA00004173"/>
    </source>
</evidence>
<dbReference type="PANTHER" id="PTHR11851:SF149">
    <property type="entry name" value="GH01077P"/>
    <property type="match status" value="1"/>
</dbReference>
<evidence type="ECO:0000313" key="13">
    <source>
        <dbReference type="Proteomes" id="UP000436088"/>
    </source>
</evidence>
<organism evidence="12 13">
    <name type="scientific">Hibiscus syriacus</name>
    <name type="common">Rose of Sharon</name>
    <dbReference type="NCBI Taxonomy" id="106335"/>
    <lineage>
        <taxon>Eukaryota</taxon>
        <taxon>Viridiplantae</taxon>
        <taxon>Streptophyta</taxon>
        <taxon>Embryophyta</taxon>
        <taxon>Tracheophyta</taxon>
        <taxon>Spermatophyta</taxon>
        <taxon>Magnoliopsida</taxon>
        <taxon>eudicotyledons</taxon>
        <taxon>Gunneridae</taxon>
        <taxon>Pentapetalae</taxon>
        <taxon>rosids</taxon>
        <taxon>malvids</taxon>
        <taxon>Malvales</taxon>
        <taxon>Malvaceae</taxon>
        <taxon>Malvoideae</taxon>
        <taxon>Hibiscus</taxon>
    </lineage>
</organism>
<dbReference type="GO" id="GO:0005739">
    <property type="term" value="C:mitochondrion"/>
    <property type="evidence" value="ECO:0007669"/>
    <property type="project" value="UniProtKB-SubCell"/>
</dbReference>
<dbReference type="Gene3D" id="3.30.830.10">
    <property type="entry name" value="Metalloenzyme, LuxS/M16 peptidase-like"/>
    <property type="match status" value="2"/>
</dbReference>
<dbReference type="AlphaFoldDB" id="A0A6A2ZUX7"/>
<dbReference type="Pfam" id="PF05193">
    <property type="entry name" value="Peptidase_M16_C"/>
    <property type="match status" value="1"/>
</dbReference>
<dbReference type="Pfam" id="PF00675">
    <property type="entry name" value="Peptidase_M16"/>
    <property type="match status" value="1"/>
</dbReference>
<evidence type="ECO:0000256" key="5">
    <source>
        <dbReference type="ARBA" id="ARBA00022801"/>
    </source>
</evidence>
<dbReference type="SUPFAM" id="SSF63411">
    <property type="entry name" value="LuxS/MPP-like metallohydrolase"/>
    <property type="match status" value="2"/>
</dbReference>
<dbReference type="GO" id="GO:0004222">
    <property type="term" value="F:metalloendopeptidase activity"/>
    <property type="evidence" value="ECO:0007669"/>
    <property type="project" value="InterPro"/>
</dbReference>
<evidence type="ECO:0000259" key="11">
    <source>
        <dbReference type="Pfam" id="PF05193"/>
    </source>
</evidence>
<comment type="subcellular location">
    <subcellularLocation>
        <location evidence="2">Mitochondrion</location>
    </subcellularLocation>
</comment>
<dbReference type="GO" id="GO:0006508">
    <property type="term" value="P:proteolysis"/>
    <property type="evidence" value="ECO:0007669"/>
    <property type="project" value="UniProtKB-KW"/>
</dbReference>
<dbReference type="PROSITE" id="PS00143">
    <property type="entry name" value="INSULINASE"/>
    <property type="match status" value="1"/>
</dbReference>
<evidence type="ECO:0000313" key="12">
    <source>
        <dbReference type="EMBL" id="KAE8695754.1"/>
    </source>
</evidence>
<dbReference type="InterPro" id="IPR007863">
    <property type="entry name" value="Peptidase_M16_C"/>
</dbReference>
<keyword evidence="13" id="KW-1185">Reference proteome</keyword>
<proteinExistence type="inferred from homology"/>
<gene>
    <name evidence="12" type="ORF">F3Y22_tig00110691pilonHSYRG00071</name>
</gene>
<sequence length="420" mass="47296">MVIKQLFSPARRSHKPSSSFFTVVRSSSSNAEEFINPPPQTAMIYDRIAHSLKSKLRKLDNPDTRFFKYASPHPTQTSHSHILYRPETKITTLSNGLRFATESTSNSQPASVGVWIDAGSRYESDETNGTAHFLEHMIFEGTEKRCAKRMGEEIEIMGGHLRAHTSREQTAYHAKVMGKDVLKAVDILADILQNSKFEERCISKERDVILRELQIMLFWGFPVDLYDDFIHEKAIILDDHQRASAAVIQTHYTTPRMVLAASGAVKHDEIVEQTKKSFTRLSSDSTTATQKMVVPCSHIWIVISTTATQLVAKEPASFTGSEVRIINDYVPLAKFALAFEATSSTDPDSIALIFMREMLGSCNKNAGVESTWSELLSDLELHFILNSTLLWQSRNQTLLLQNNVLIRLKSFKQLRAGTKS</sequence>
<evidence type="ECO:0000259" key="10">
    <source>
        <dbReference type="Pfam" id="PF00675"/>
    </source>
</evidence>
<dbReference type="InterPro" id="IPR011249">
    <property type="entry name" value="Metalloenz_LuxS/M16"/>
</dbReference>
<keyword evidence="8" id="KW-0496">Mitochondrion</keyword>
<evidence type="ECO:0000256" key="7">
    <source>
        <dbReference type="ARBA" id="ARBA00023049"/>
    </source>
</evidence>
<feature type="domain" description="Peptidase M16 N-terminal" evidence="10">
    <location>
        <begin position="98"/>
        <end position="214"/>
    </location>
</feature>
<dbReference type="InterPro" id="IPR050361">
    <property type="entry name" value="MPP/UQCRC_Complex"/>
</dbReference>
<dbReference type="InterPro" id="IPR001431">
    <property type="entry name" value="Pept_M16_Zn_BS"/>
</dbReference>
<comment type="similarity">
    <text evidence="9">Belongs to the peptidase M16 family.</text>
</comment>
<evidence type="ECO:0000256" key="4">
    <source>
        <dbReference type="ARBA" id="ARBA00022723"/>
    </source>
</evidence>
<dbReference type="GO" id="GO:0046872">
    <property type="term" value="F:metal ion binding"/>
    <property type="evidence" value="ECO:0007669"/>
    <property type="project" value="UniProtKB-KW"/>
</dbReference>
<comment type="caution">
    <text evidence="12">The sequence shown here is derived from an EMBL/GenBank/DDBJ whole genome shotgun (WGS) entry which is preliminary data.</text>
</comment>
<dbReference type="Proteomes" id="UP000436088">
    <property type="component" value="Unassembled WGS sequence"/>
</dbReference>
<feature type="domain" description="Peptidase M16 C-terminal" evidence="11">
    <location>
        <begin position="247"/>
        <end position="361"/>
    </location>
</feature>
<evidence type="ECO:0000256" key="1">
    <source>
        <dbReference type="ARBA" id="ARBA00001947"/>
    </source>
</evidence>
<dbReference type="InterPro" id="IPR011765">
    <property type="entry name" value="Pept_M16_N"/>
</dbReference>
<accession>A0A6A2ZUX7</accession>
<comment type="cofactor">
    <cofactor evidence="1">
        <name>Zn(2+)</name>
        <dbReference type="ChEBI" id="CHEBI:29105"/>
    </cofactor>
</comment>
<dbReference type="EMBL" id="VEPZ02001075">
    <property type="protein sequence ID" value="KAE8695754.1"/>
    <property type="molecule type" value="Genomic_DNA"/>
</dbReference>
<keyword evidence="5" id="KW-0378">Hydrolase</keyword>
<keyword evidence="7" id="KW-0482">Metalloprotease</keyword>
<evidence type="ECO:0000256" key="3">
    <source>
        <dbReference type="ARBA" id="ARBA00022670"/>
    </source>
</evidence>
<name>A0A6A2ZUX7_HIBSY</name>
<keyword evidence="3" id="KW-0645">Protease</keyword>
<reference evidence="12" key="1">
    <citation type="submission" date="2019-09" db="EMBL/GenBank/DDBJ databases">
        <title>Draft genome information of white flower Hibiscus syriacus.</title>
        <authorList>
            <person name="Kim Y.-M."/>
        </authorList>
    </citation>
    <scope>NUCLEOTIDE SEQUENCE [LARGE SCALE GENOMIC DNA]</scope>
    <source>
        <strain evidence="12">YM2019G1</strain>
    </source>
</reference>
<evidence type="ECO:0000256" key="6">
    <source>
        <dbReference type="ARBA" id="ARBA00022833"/>
    </source>
</evidence>
<evidence type="ECO:0000256" key="8">
    <source>
        <dbReference type="ARBA" id="ARBA00023128"/>
    </source>
</evidence>
<dbReference type="PANTHER" id="PTHR11851">
    <property type="entry name" value="METALLOPROTEASE"/>
    <property type="match status" value="1"/>
</dbReference>
<keyword evidence="6" id="KW-0862">Zinc</keyword>
<keyword evidence="4" id="KW-0479">Metal-binding</keyword>
<protein>
    <submittedName>
        <fullName evidence="12">Mitochondrial-processing peptidase subunit beta</fullName>
    </submittedName>
</protein>
<evidence type="ECO:0000256" key="9">
    <source>
        <dbReference type="RuleBase" id="RU004447"/>
    </source>
</evidence>